<evidence type="ECO:0000259" key="3">
    <source>
        <dbReference type="PROSITE" id="PS01031"/>
    </source>
</evidence>
<dbReference type="CDD" id="cd06464">
    <property type="entry name" value="ACD_sHsps-like"/>
    <property type="match status" value="1"/>
</dbReference>
<name>A0A1H0Y7X4_9EURY</name>
<dbReference type="Pfam" id="PF00011">
    <property type="entry name" value="HSP20"/>
    <property type="match status" value="1"/>
</dbReference>
<proteinExistence type="inferred from homology"/>
<reference evidence="6" key="1">
    <citation type="submission" date="2016-10" db="EMBL/GenBank/DDBJ databases">
        <authorList>
            <person name="Varghese N."/>
            <person name="Submissions S."/>
        </authorList>
    </citation>
    <scope>NUCLEOTIDE SEQUENCE [LARGE SCALE GENOMIC DNA]</scope>
    <source>
        <strain evidence="6">CGMCC 1.12397</strain>
    </source>
</reference>
<dbReference type="OrthoDB" id="261383at2157"/>
<gene>
    <name evidence="4" type="ORF">DWB78_11760</name>
    <name evidence="5" type="ORF">SAMN05216278_0464</name>
</gene>
<protein>
    <submittedName>
        <fullName evidence="5">Hsp20/alpha crystallin family protein</fullName>
    </submittedName>
</protein>
<dbReference type="InterPro" id="IPR002068">
    <property type="entry name" value="A-crystallin/Hsp20_dom"/>
</dbReference>
<dbReference type="Proteomes" id="UP000199289">
    <property type="component" value="Unassembled WGS sequence"/>
</dbReference>
<reference evidence="4 7" key="3">
    <citation type="submission" date="2018-07" db="EMBL/GenBank/DDBJ databases">
        <title>Genome sequence of extremly halophilic archaeon Halopelagius longus strain BC12-B1.</title>
        <authorList>
            <person name="Zhang X."/>
        </authorList>
    </citation>
    <scope>NUCLEOTIDE SEQUENCE [LARGE SCALE GENOMIC DNA]</scope>
    <source>
        <strain evidence="4 7">BC12-B1</strain>
    </source>
</reference>
<dbReference type="EMBL" id="FNKQ01000001">
    <property type="protein sequence ID" value="SDQ11289.1"/>
    <property type="molecule type" value="Genomic_DNA"/>
</dbReference>
<dbReference type="Proteomes" id="UP000255421">
    <property type="component" value="Unassembled WGS sequence"/>
</dbReference>
<dbReference type="EMBL" id="QQST01000001">
    <property type="protein sequence ID" value="RDI72332.1"/>
    <property type="molecule type" value="Genomic_DNA"/>
</dbReference>
<dbReference type="PANTHER" id="PTHR11527">
    <property type="entry name" value="HEAT-SHOCK PROTEIN 20 FAMILY MEMBER"/>
    <property type="match status" value="1"/>
</dbReference>
<feature type="domain" description="SHSP" evidence="3">
    <location>
        <begin position="6"/>
        <end position="118"/>
    </location>
</feature>
<dbReference type="PROSITE" id="PS01031">
    <property type="entry name" value="SHSP"/>
    <property type="match status" value="1"/>
</dbReference>
<comment type="similarity">
    <text evidence="1 2">Belongs to the small heat shock protein (HSP20) family.</text>
</comment>
<keyword evidence="7" id="KW-1185">Reference proteome</keyword>
<sequence>MSALRDALQELPDAVFADLLESEDAYLIVLDLPGVTAETADIGVDSGRLTIEARREKRLPAEFQYVREDRSLFLDAELPLPPDATGAGADAEMERGVLTIRLPKRTAAPERSIPITTDEDGA</sequence>
<organism evidence="5 6">
    <name type="scientific">Halopelagius longus</name>
    <dbReference type="NCBI Taxonomy" id="1236180"/>
    <lineage>
        <taxon>Archaea</taxon>
        <taxon>Methanobacteriati</taxon>
        <taxon>Methanobacteriota</taxon>
        <taxon>Stenosarchaea group</taxon>
        <taxon>Halobacteria</taxon>
        <taxon>Halobacteriales</taxon>
        <taxon>Haloferacaceae</taxon>
    </lineage>
</organism>
<dbReference type="AlphaFoldDB" id="A0A1H0Y7X4"/>
<dbReference type="InterPro" id="IPR031107">
    <property type="entry name" value="Small_HSP"/>
</dbReference>
<evidence type="ECO:0000256" key="1">
    <source>
        <dbReference type="PROSITE-ProRule" id="PRU00285"/>
    </source>
</evidence>
<dbReference type="Gene3D" id="2.60.40.790">
    <property type="match status" value="1"/>
</dbReference>
<reference evidence="5" key="2">
    <citation type="submission" date="2016-10" db="EMBL/GenBank/DDBJ databases">
        <authorList>
            <person name="de Groot N.N."/>
        </authorList>
    </citation>
    <scope>NUCLEOTIDE SEQUENCE [LARGE SCALE GENOMIC DNA]</scope>
    <source>
        <strain evidence="5">CGMCC 1.12397</strain>
    </source>
</reference>
<evidence type="ECO:0000256" key="2">
    <source>
        <dbReference type="RuleBase" id="RU003616"/>
    </source>
</evidence>
<evidence type="ECO:0000313" key="4">
    <source>
        <dbReference type="EMBL" id="RDI72332.1"/>
    </source>
</evidence>
<dbReference type="RefSeq" id="WP_092532295.1">
    <property type="nucleotide sequence ID" value="NZ_FNKQ01000001.1"/>
</dbReference>
<dbReference type="InterPro" id="IPR008978">
    <property type="entry name" value="HSP20-like_chaperone"/>
</dbReference>
<dbReference type="SUPFAM" id="SSF49764">
    <property type="entry name" value="HSP20-like chaperones"/>
    <property type="match status" value="1"/>
</dbReference>
<accession>A0A1H0Y7X4</accession>
<evidence type="ECO:0000313" key="5">
    <source>
        <dbReference type="EMBL" id="SDQ11289.1"/>
    </source>
</evidence>
<evidence type="ECO:0000313" key="7">
    <source>
        <dbReference type="Proteomes" id="UP000255421"/>
    </source>
</evidence>
<evidence type="ECO:0000313" key="6">
    <source>
        <dbReference type="Proteomes" id="UP000199289"/>
    </source>
</evidence>